<keyword evidence="2" id="KW-0479">Metal-binding</keyword>
<evidence type="ECO:0000313" key="6">
    <source>
        <dbReference type="EMBL" id="CAG8617048.1"/>
    </source>
</evidence>
<proteinExistence type="predicted"/>
<dbReference type="AlphaFoldDB" id="A0A9N9CVW6"/>
<evidence type="ECO:0000256" key="5">
    <source>
        <dbReference type="ARBA" id="ARBA00023242"/>
    </source>
</evidence>
<dbReference type="PANTHER" id="PTHR46481:SF10">
    <property type="entry name" value="ZINC FINGER BED DOMAIN-CONTAINING PROTEIN 39"/>
    <property type="match status" value="1"/>
</dbReference>
<dbReference type="GO" id="GO:0005634">
    <property type="term" value="C:nucleus"/>
    <property type="evidence" value="ECO:0007669"/>
    <property type="project" value="UniProtKB-SubCell"/>
</dbReference>
<evidence type="ECO:0000256" key="3">
    <source>
        <dbReference type="ARBA" id="ARBA00022771"/>
    </source>
</evidence>
<keyword evidence="7" id="KW-1185">Reference proteome</keyword>
<feature type="non-terminal residue" evidence="6">
    <location>
        <position position="216"/>
    </location>
</feature>
<comment type="subcellular location">
    <subcellularLocation>
        <location evidence="1">Nucleus</location>
    </subcellularLocation>
</comment>
<name>A0A9N9CVW6_9GLOM</name>
<evidence type="ECO:0000313" key="7">
    <source>
        <dbReference type="Proteomes" id="UP000789405"/>
    </source>
</evidence>
<dbReference type="Proteomes" id="UP000789405">
    <property type="component" value="Unassembled WGS sequence"/>
</dbReference>
<evidence type="ECO:0000256" key="4">
    <source>
        <dbReference type="ARBA" id="ARBA00022833"/>
    </source>
</evidence>
<dbReference type="SUPFAM" id="SSF53098">
    <property type="entry name" value="Ribonuclease H-like"/>
    <property type="match status" value="1"/>
</dbReference>
<sequence length="216" mass="25205">MSLLYYSSSTEYELYQFQSTYNTAAMTAPRYYLPSRQFISQSVLRLFYEKQVELCHFFNTSQQKFVITTDAWTSCTNLGFLAITLHWIDETWTMKRILLDMIPLHERHTGNYLTEKIVETISSYNIGSRIVSATTDNASNMELFRRVFRKKLHSEHGNKDFEHVRCAAHVLNLAVFKDNPALRDRYLNEAKWHEIEAIVILLEPMAKAMPILSSSS</sequence>
<dbReference type="InterPro" id="IPR012337">
    <property type="entry name" value="RNaseH-like_sf"/>
</dbReference>
<dbReference type="PANTHER" id="PTHR46481">
    <property type="entry name" value="ZINC FINGER BED DOMAIN-CONTAINING PROTEIN 4"/>
    <property type="match status" value="1"/>
</dbReference>
<dbReference type="EMBL" id="CAJVPY010004363">
    <property type="protein sequence ID" value="CAG8617048.1"/>
    <property type="molecule type" value="Genomic_DNA"/>
</dbReference>
<accession>A0A9N9CVW6</accession>
<organism evidence="6 7">
    <name type="scientific">Dentiscutata erythropus</name>
    <dbReference type="NCBI Taxonomy" id="1348616"/>
    <lineage>
        <taxon>Eukaryota</taxon>
        <taxon>Fungi</taxon>
        <taxon>Fungi incertae sedis</taxon>
        <taxon>Mucoromycota</taxon>
        <taxon>Glomeromycotina</taxon>
        <taxon>Glomeromycetes</taxon>
        <taxon>Diversisporales</taxon>
        <taxon>Gigasporaceae</taxon>
        <taxon>Dentiscutata</taxon>
    </lineage>
</organism>
<evidence type="ECO:0000256" key="2">
    <source>
        <dbReference type="ARBA" id="ARBA00022723"/>
    </source>
</evidence>
<evidence type="ECO:0000256" key="1">
    <source>
        <dbReference type="ARBA" id="ARBA00004123"/>
    </source>
</evidence>
<keyword evidence="5" id="KW-0539">Nucleus</keyword>
<gene>
    <name evidence="6" type="ORF">DERYTH_LOCUS8440</name>
</gene>
<protein>
    <submittedName>
        <fullName evidence="6">10664_t:CDS:1</fullName>
    </submittedName>
</protein>
<keyword evidence="4" id="KW-0862">Zinc</keyword>
<comment type="caution">
    <text evidence="6">The sequence shown here is derived from an EMBL/GenBank/DDBJ whole genome shotgun (WGS) entry which is preliminary data.</text>
</comment>
<reference evidence="6" key="1">
    <citation type="submission" date="2021-06" db="EMBL/GenBank/DDBJ databases">
        <authorList>
            <person name="Kallberg Y."/>
            <person name="Tangrot J."/>
            <person name="Rosling A."/>
        </authorList>
    </citation>
    <scope>NUCLEOTIDE SEQUENCE</scope>
    <source>
        <strain evidence="6">MA453B</strain>
    </source>
</reference>
<keyword evidence="3" id="KW-0863">Zinc-finger</keyword>
<dbReference type="GO" id="GO:0008270">
    <property type="term" value="F:zinc ion binding"/>
    <property type="evidence" value="ECO:0007669"/>
    <property type="project" value="UniProtKB-KW"/>
</dbReference>
<dbReference type="InterPro" id="IPR052035">
    <property type="entry name" value="ZnF_BED_domain_contain"/>
</dbReference>
<dbReference type="OrthoDB" id="2417650at2759"/>